<gene>
    <name evidence="3" type="ORF">GCM10008023_15230</name>
</gene>
<name>A0ABQ3LFM8_9SPHN</name>
<feature type="compositionally biased region" description="Low complexity" evidence="1">
    <location>
        <begin position="18"/>
        <end position="31"/>
    </location>
</feature>
<evidence type="ECO:0000313" key="4">
    <source>
        <dbReference type="Proteomes" id="UP000652430"/>
    </source>
</evidence>
<accession>A0ABQ3LFM8</accession>
<feature type="signal peptide" evidence="2">
    <location>
        <begin position="1"/>
        <end position="17"/>
    </location>
</feature>
<evidence type="ECO:0000256" key="1">
    <source>
        <dbReference type="SAM" id="MobiDB-lite"/>
    </source>
</evidence>
<protein>
    <submittedName>
        <fullName evidence="3">Uncharacterized protein</fullName>
    </submittedName>
</protein>
<organism evidence="3 4">
    <name type="scientific">Sphingomonas glacialis</name>
    <dbReference type="NCBI Taxonomy" id="658225"/>
    <lineage>
        <taxon>Bacteria</taxon>
        <taxon>Pseudomonadati</taxon>
        <taxon>Pseudomonadota</taxon>
        <taxon>Alphaproteobacteria</taxon>
        <taxon>Sphingomonadales</taxon>
        <taxon>Sphingomonadaceae</taxon>
        <taxon>Sphingomonas</taxon>
    </lineage>
</organism>
<sequence>MRCAIVGLMLWATPASAASPAPAETSTRPAPVAQPASNPEMTALFDADQKARNAPATIDWKVLWPADRARRARTQVLLDTGALHSGDDFYHAAYLFQHGETPADFLKAHTLAVVATARGKPEAVWIAAATLDRYLQRIGQPQIYGTQFQRAPGHAWTQEPYQRDLLSDALRQATNVPPLVDQAKQLEGYQHQPG</sequence>
<proteinExistence type="predicted"/>
<feature type="region of interest" description="Disordered" evidence="1">
    <location>
        <begin position="18"/>
        <end position="37"/>
    </location>
</feature>
<keyword evidence="2" id="KW-0732">Signal</keyword>
<comment type="caution">
    <text evidence="3">The sequence shown here is derived from an EMBL/GenBank/DDBJ whole genome shotgun (WGS) entry which is preliminary data.</text>
</comment>
<evidence type="ECO:0000256" key="2">
    <source>
        <dbReference type="SAM" id="SignalP"/>
    </source>
</evidence>
<keyword evidence="4" id="KW-1185">Reference proteome</keyword>
<dbReference type="Proteomes" id="UP000652430">
    <property type="component" value="Unassembled WGS sequence"/>
</dbReference>
<dbReference type="EMBL" id="BNAQ01000002">
    <property type="protein sequence ID" value="GHH13984.1"/>
    <property type="molecule type" value="Genomic_DNA"/>
</dbReference>
<dbReference type="RefSeq" id="WP_229839294.1">
    <property type="nucleotide sequence ID" value="NZ_BNAQ01000002.1"/>
</dbReference>
<evidence type="ECO:0000313" key="3">
    <source>
        <dbReference type="EMBL" id="GHH13984.1"/>
    </source>
</evidence>
<reference evidence="4" key="1">
    <citation type="journal article" date="2019" name="Int. J. Syst. Evol. Microbiol.">
        <title>The Global Catalogue of Microorganisms (GCM) 10K type strain sequencing project: providing services to taxonomists for standard genome sequencing and annotation.</title>
        <authorList>
            <consortium name="The Broad Institute Genomics Platform"/>
            <consortium name="The Broad Institute Genome Sequencing Center for Infectious Disease"/>
            <person name="Wu L."/>
            <person name="Ma J."/>
        </authorList>
    </citation>
    <scope>NUCLEOTIDE SEQUENCE [LARGE SCALE GENOMIC DNA]</scope>
    <source>
        <strain evidence="4">CGMCC 1.8957</strain>
    </source>
</reference>
<feature type="chain" id="PRO_5046025436" evidence="2">
    <location>
        <begin position="18"/>
        <end position="194"/>
    </location>
</feature>